<evidence type="ECO:0000256" key="1">
    <source>
        <dbReference type="SAM" id="Phobius"/>
    </source>
</evidence>
<evidence type="ECO:0000313" key="3">
    <source>
        <dbReference type="Proteomes" id="UP000176511"/>
    </source>
</evidence>
<keyword evidence="1" id="KW-0812">Transmembrane</keyword>
<reference evidence="2 3" key="1">
    <citation type="journal article" date="2016" name="Nat. Commun.">
        <title>Thousands of microbial genomes shed light on interconnected biogeochemical processes in an aquifer system.</title>
        <authorList>
            <person name="Anantharaman K."/>
            <person name="Brown C.T."/>
            <person name="Hug L.A."/>
            <person name="Sharon I."/>
            <person name="Castelle C.J."/>
            <person name="Probst A.J."/>
            <person name="Thomas B.C."/>
            <person name="Singh A."/>
            <person name="Wilkins M.J."/>
            <person name="Karaoz U."/>
            <person name="Brodie E.L."/>
            <person name="Williams K.H."/>
            <person name="Hubbard S.S."/>
            <person name="Banfield J.F."/>
        </authorList>
    </citation>
    <scope>NUCLEOTIDE SEQUENCE [LARGE SCALE GENOMIC DNA]</scope>
</reference>
<gene>
    <name evidence="2" type="ORF">A3C87_02590</name>
</gene>
<accession>A0A1F6DJC8</accession>
<name>A0A1F6DJC8_9BACT</name>
<keyword evidence="1" id="KW-1133">Transmembrane helix</keyword>
<sequence length="93" mass="10269">MLQGYLTLVTNFANGVVMPMLIAFAFLYTVWNIFQLYIVQAADDIKNRKSAVAYGIGAVVAILSFWGVVNWLSNNLAGDVGPNQVIIPDYIKK</sequence>
<comment type="caution">
    <text evidence="2">The sequence shown here is derived from an EMBL/GenBank/DDBJ whole genome shotgun (WGS) entry which is preliminary data.</text>
</comment>
<dbReference type="Proteomes" id="UP000176511">
    <property type="component" value="Unassembled WGS sequence"/>
</dbReference>
<feature type="transmembrane region" description="Helical" evidence="1">
    <location>
        <begin position="20"/>
        <end position="39"/>
    </location>
</feature>
<feature type="transmembrane region" description="Helical" evidence="1">
    <location>
        <begin position="51"/>
        <end position="72"/>
    </location>
</feature>
<dbReference type="AlphaFoldDB" id="A0A1F6DJC8"/>
<keyword evidence="1" id="KW-0472">Membrane</keyword>
<organism evidence="2 3">
    <name type="scientific">Candidatus Kaiserbacteria bacterium RIFCSPHIGHO2_02_FULL_49_34</name>
    <dbReference type="NCBI Taxonomy" id="1798491"/>
    <lineage>
        <taxon>Bacteria</taxon>
        <taxon>Candidatus Kaiseribacteriota</taxon>
    </lineage>
</organism>
<evidence type="ECO:0000313" key="2">
    <source>
        <dbReference type="EMBL" id="OGG61515.1"/>
    </source>
</evidence>
<dbReference type="EMBL" id="MFLE01000017">
    <property type="protein sequence ID" value="OGG61515.1"/>
    <property type="molecule type" value="Genomic_DNA"/>
</dbReference>
<protein>
    <submittedName>
        <fullName evidence="2">Uncharacterized protein</fullName>
    </submittedName>
</protein>
<proteinExistence type="predicted"/>